<protein>
    <submittedName>
        <fullName evidence="1">13498_t:CDS:1</fullName>
    </submittedName>
</protein>
<reference evidence="1 2" key="1">
    <citation type="submission" date="2021-06" db="EMBL/GenBank/DDBJ databases">
        <authorList>
            <person name="Kallberg Y."/>
            <person name="Tangrot J."/>
            <person name="Rosling A."/>
        </authorList>
    </citation>
    <scope>NUCLEOTIDE SEQUENCE [LARGE SCALE GENOMIC DNA]</scope>
    <source>
        <strain evidence="1 2">120-4 pot B 10/14</strain>
    </source>
</reference>
<dbReference type="EMBL" id="CAJVQB010017956">
    <property type="protein sequence ID" value="CAG8786075.1"/>
    <property type="molecule type" value="Genomic_DNA"/>
</dbReference>
<feature type="non-terminal residue" evidence="1">
    <location>
        <position position="1"/>
    </location>
</feature>
<evidence type="ECO:0000313" key="2">
    <source>
        <dbReference type="Proteomes" id="UP000789901"/>
    </source>
</evidence>
<comment type="caution">
    <text evidence="1">The sequence shown here is derived from an EMBL/GenBank/DDBJ whole genome shotgun (WGS) entry which is preliminary data.</text>
</comment>
<name>A0ABN7VML1_GIGMA</name>
<accession>A0ABN7VML1</accession>
<proteinExistence type="predicted"/>
<dbReference type="Proteomes" id="UP000789901">
    <property type="component" value="Unassembled WGS sequence"/>
</dbReference>
<evidence type="ECO:0000313" key="1">
    <source>
        <dbReference type="EMBL" id="CAG8786075.1"/>
    </source>
</evidence>
<organism evidence="1 2">
    <name type="scientific">Gigaspora margarita</name>
    <dbReference type="NCBI Taxonomy" id="4874"/>
    <lineage>
        <taxon>Eukaryota</taxon>
        <taxon>Fungi</taxon>
        <taxon>Fungi incertae sedis</taxon>
        <taxon>Mucoromycota</taxon>
        <taxon>Glomeromycotina</taxon>
        <taxon>Glomeromycetes</taxon>
        <taxon>Diversisporales</taxon>
        <taxon>Gigasporaceae</taxon>
        <taxon>Gigaspora</taxon>
    </lineage>
</organism>
<sequence length="107" mass="11903">SSLAKSEDQEADDKAHKKAIFFARAIKSSYELTPRDTIKFKEGVMLYMSSPNSASGLDLNMPNISFATSWFCSTRQQIESLVCSVHHAVNARILDDIVLVEFGFNAL</sequence>
<gene>
    <name evidence="1" type="ORF">GMARGA_LOCUS20460</name>
</gene>
<keyword evidence="2" id="KW-1185">Reference proteome</keyword>